<organism evidence="1 2">
    <name type="scientific">Dioscorea alata</name>
    <name type="common">Purple yam</name>
    <dbReference type="NCBI Taxonomy" id="55571"/>
    <lineage>
        <taxon>Eukaryota</taxon>
        <taxon>Viridiplantae</taxon>
        <taxon>Streptophyta</taxon>
        <taxon>Embryophyta</taxon>
        <taxon>Tracheophyta</taxon>
        <taxon>Spermatophyta</taxon>
        <taxon>Magnoliopsida</taxon>
        <taxon>Liliopsida</taxon>
        <taxon>Dioscoreales</taxon>
        <taxon>Dioscoreaceae</taxon>
        <taxon>Dioscorea</taxon>
    </lineage>
</organism>
<sequence length="140" mass="16420">MRGYSKMNLTSKSSFMDLSEFNKSKEEDQNSKMEMKDNKNEVVLRRNMSCSSSSSSSSSFQRIRRGPDVLKRAFSMRRSSSVADGYCRIHDTTEYDEYDDDDLQDDEHEQQQQQQQKDVKRSSKKKGTKFFKACKSLFKF</sequence>
<accession>A0ACB7W1A6</accession>
<dbReference type="Proteomes" id="UP000827976">
    <property type="component" value="Chromosome 5"/>
</dbReference>
<evidence type="ECO:0000313" key="1">
    <source>
        <dbReference type="EMBL" id="KAH7681452.1"/>
    </source>
</evidence>
<dbReference type="EMBL" id="CM037015">
    <property type="protein sequence ID" value="KAH7681452.1"/>
    <property type="molecule type" value="Genomic_DNA"/>
</dbReference>
<keyword evidence="2" id="KW-1185">Reference proteome</keyword>
<comment type="caution">
    <text evidence="1">The sequence shown here is derived from an EMBL/GenBank/DDBJ whole genome shotgun (WGS) entry which is preliminary data.</text>
</comment>
<gene>
    <name evidence="1" type="ORF">IHE45_05G059600</name>
</gene>
<evidence type="ECO:0000313" key="2">
    <source>
        <dbReference type="Proteomes" id="UP000827976"/>
    </source>
</evidence>
<proteinExistence type="predicted"/>
<reference evidence="2" key="1">
    <citation type="journal article" date="2022" name="Nat. Commun.">
        <title>Chromosome evolution and the genetic basis of agronomically important traits in greater yam.</title>
        <authorList>
            <person name="Bredeson J.V."/>
            <person name="Lyons J.B."/>
            <person name="Oniyinde I.O."/>
            <person name="Okereke N.R."/>
            <person name="Kolade O."/>
            <person name="Nnabue I."/>
            <person name="Nwadili C.O."/>
            <person name="Hribova E."/>
            <person name="Parker M."/>
            <person name="Nwogha J."/>
            <person name="Shu S."/>
            <person name="Carlson J."/>
            <person name="Kariba R."/>
            <person name="Muthemba S."/>
            <person name="Knop K."/>
            <person name="Barton G.J."/>
            <person name="Sherwood A.V."/>
            <person name="Lopez-Montes A."/>
            <person name="Asiedu R."/>
            <person name="Jamnadass R."/>
            <person name="Muchugi A."/>
            <person name="Goodstein D."/>
            <person name="Egesi C.N."/>
            <person name="Featherston J."/>
            <person name="Asfaw A."/>
            <person name="Simpson G.G."/>
            <person name="Dolezel J."/>
            <person name="Hendre P.S."/>
            <person name="Van Deynze A."/>
            <person name="Kumar P.L."/>
            <person name="Obidiegwu J.E."/>
            <person name="Bhattacharjee R."/>
            <person name="Rokhsar D.S."/>
        </authorList>
    </citation>
    <scope>NUCLEOTIDE SEQUENCE [LARGE SCALE GENOMIC DNA]</scope>
    <source>
        <strain evidence="2">cv. TDa95/00328</strain>
    </source>
</reference>
<protein>
    <submittedName>
        <fullName evidence="1">Uncharacterized protein</fullName>
    </submittedName>
</protein>
<name>A0ACB7W1A6_DIOAL</name>